<keyword evidence="2" id="KW-0238">DNA-binding</keyword>
<sequence length="779" mass="85220">MLDFYAAVQQAHTAPSRHVAMTMECDDMQIDSGSGPCTDSRNSKDLWLFSARESQESGSRAKRSSGTGSAPDDLGLPPTSLGLHQFEPMSAQMLDVNSSRALLMSGRTIDFKGFEWNAEREWLSPSNGRPSSGSWIPSTNDLLSWRRICIDQSRNSGNWLDLAASELAASPTAFPNNATPQVAEKQLRQTQAQHSADESRSHYRKNSALRASRILDQMDGRAPSGELQDRVTTSPSSGVSEQRYRQQQPSARSSHVAAGAPSVQTTANPWGSEVLRQRVSTMHLDLTPDRDPAHTRIESNAAFPVGISPAWHRADDVKAASHFPQSREMAPVEAMAAVAPRLSAPFPAVSGPGMAVLPASAGLCGDRIKNKLARSSGTLSRETASSKANRRGGQSATMPSSDVVNVSVCVESVSEGLSRRPEFLLVSGVGAFSGTHVDIAAGLYSFTLTESDLKGKLDLYIMGDESFAFCPVHVVVSRHRRAGAVVREKLEGPWRFAEHGHVKSTVFLVCSLPLSEEGRIITAEGSALLSFEKESGGAGDMAIEVMDDDTESDSKHRCFDVAPASATRLGHMRMHASGATSSRDSGPGATRSCGMEARMMDAREDGDDEEDDDSESARARFELSEKDYLTPFDAEVYRTGYDNLRRVVEVYRPLRLREIFATISREEVMSLVVFPIPFVAQQVGLYSSSMKRVTSKFGVRYWPYRKIEGIRVKIARVLAEIQTGAPVKRPQERELWLERRHEKLRKLEQEYQCKLVEIGFSSLAHLSQAASCTAPPAPP</sequence>
<feature type="region of interest" description="Disordered" evidence="5">
    <location>
        <begin position="218"/>
        <end position="270"/>
    </location>
</feature>
<dbReference type="AlphaFoldDB" id="A0A5J4YJY3"/>
<evidence type="ECO:0000256" key="5">
    <source>
        <dbReference type="SAM" id="MobiDB-lite"/>
    </source>
</evidence>
<evidence type="ECO:0000313" key="8">
    <source>
        <dbReference type="Proteomes" id="UP000324585"/>
    </source>
</evidence>
<keyword evidence="8" id="KW-1185">Reference proteome</keyword>
<gene>
    <name evidence="7" type="ORF">FVE85_2470</name>
</gene>
<evidence type="ECO:0000256" key="3">
    <source>
        <dbReference type="ARBA" id="ARBA00023163"/>
    </source>
</evidence>
<dbReference type="InterPro" id="IPR003035">
    <property type="entry name" value="RWP-RK_dom"/>
</dbReference>
<feature type="domain" description="RWP-RK" evidence="6">
    <location>
        <begin position="646"/>
        <end position="731"/>
    </location>
</feature>
<feature type="compositionally biased region" description="Polar residues" evidence="5">
    <location>
        <begin position="230"/>
        <end position="253"/>
    </location>
</feature>
<evidence type="ECO:0000256" key="2">
    <source>
        <dbReference type="ARBA" id="ARBA00023125"/>
    </source>
</evidence>
<dbReference type="GO" id="GO:0003677">
    <property type="term" value="F:DNA binding"/>
    <property type="evidence" value="ECO:0007669"/>
    <property type="project" value="UniProtKB-KW"/>
</dbReference>
<evidence type="ECO:0000256" key="4">
    <source>
        <dbReference type="ARBA" id="ARBA00023242"/>
    </source>
</evidence>
<accession>A0A5J4YJY3</accession>
<feature type="region of interest" description="Disordered" evidence="5">
    <location>
        <begin position="54"/>
        <end position="82"/>
    </location>
</feature>
<dbReference type="PROSITE" id="PS51519">
    <property type="entry name" value="RWP_RK"/>
    <property type="match status" value="1"/>
</dbReference>
<keyword evidence="1" id="KW-0805">Transcription regulation</keyword>
<feature type="region of interest" description="Disordered" evidence="5">
    <location>
        <begin position="182"/>
        <end position="206"/>
    </location>
</feature>
<comment type="caution">
    <text evidence="7">The sequence shown here is derived from an EMBL/GenBank/DDBJ whole genome shotgun (WGS) entry which is preliminary data.</text>
</comment>
<reference evidence="8" key="1">
    <citation type="journal article" date="2019" name="Nat. Commun.">
        <title>Expansion of phycobilisome linker gene families in mesophilic red algae.</title>
        <authorList>
            <person name="Lee J."/>
            <person name="Kim D."/>
            <person name="Bhattacharya D."/>
            <person name="Yoon H.S."/>
        </authorList>
    </citation>
    <scope>NUCLEOTIDE SEQUENCE [LARGE SCALE GENOMIC DNA]</scope>
    <source>
        <strain evidence="8">CCMP 1328</strain>
    </source>
</reference>
<keyword evidence="3" id="KW-0804">Transcription</keyword>
<protein>
    <recommendedName>
        <fullName evidence="6">RWP-RK domain-containing protein</fullName>
    </recommendedName>
</protein>
<name>A0A5J4YJY3_PORPP</name>
<evidence type="ECO:0000313" key="7">
    <source>
        <dbReference type="EMBL" id="KAA8491455.1"/>
    </source>
</evidence>
<feature type="region of interest" description="Disordered" evidence="5">
    <location>
        <begin position="374"/>
        <end position="399"/>
    </location>
</feature>
<evidence type="ECO:0000259" key="6">
    <source>
        <dbReference type="PROSITE" id="PS51519"/>
    </source>
</evidence>
<dbReference type="EMBL" id="VRMN01000013">
    <property type="protein sequence ID" value="KAA8491455.1"/>
    <property type="molecule type" value="Genomic_DNA"/>
</dbReference>
<dbReference type="Proteomes" id="UP000324585">
    <property type="component" value="Unassembled WGS sequence"/>
</dbReference>
<evidence type="ECO:0000256" key="1">
    <source>
        <dbReference type="ARBA" id="ARBA00023015"/>
    </source>
</evidence>
<organism evidence="7 8">
    <name type="scientific">Porphyridium purpureum</name>
    <name type="common">Red alga</name>
    <name type="synonym">Porphyridium cruentum</name>
    <dbReference type="NCBI Taxonomy" id="35688"/>
    <lineage>
        <taxon>Eukaryota</taxon>
        <taxon>Rhodophyta</taxon>
        <taxon>Bangiophyceae</taxon>
        <taxon>Porphyridiales</taxon>
        <taxon>Porphyridiaceae</taxon>
        <taxon>Porphyridium</taxon>
    </lineage>
</organism>
<keyword evidence="4" id="KW-0539">Nucleus</keyword>
<proteinExistence type="predicted"/>